<evidence type="ECO:0000313" key="4">
    <source>
        <dbReference type="Proteomes" id="UP001500979"/>
    </source>
</evidence>
<dbReference type="Proteomes" id="UP001500979">
    <property type="component" value="Unassembled WGS sequence"/>
</dbReference>
<keyword evidence="2" id="KW-0732">Signal</keyword>
<accession>A0ABN3VPA5</accession>
<feature type="region of interest" description="Disordered" evidence="1">
    <location>
        <begin position="24"/>
        <end position="55"/>
    </location>
</feature>
<evidence type="ECO:0008006" key="5">
    <source>
        <dbReference type="Google" id="ProtNLM"/>
    </source>
</evidence>
<comment type="caution">
    <text evidence="3">The sequence shown here is derived from an EMBL/GenBank/DDBJ whole genome shotgun (WGS) entry which is preliminary data.</text>
</comment>
<feature type="compositionally biased region" description="Pro residues" evidence="1">
    <location>
        <begin position="27"/>
        <end position="36"/>
    </location>
</feature>
<reference evidence="3 4" key="1">
    <citation type="journal article" date="2019" name="Int. J. Syst. Evol. Microbiol.">
        <title>The Global Catalogue of Microorganisms (GCM) 10K type strain sequencing project: providing services to taxonomists for standard genome sequencing and annotation.</title>
        <authorList>
            <consortium name="The Broad Institute Genomics Platform"/>
            <consortium name="The Broad Institute Genome Sequencing Center for Infectious Disease"/>
            <person name="Wu L."/>
            <person name="Ma J."/>
        </authorList>
    </citation>
    <scope>NUCLEOTIDE SEQUENCE [LARGE SCALE GENOMIC DNA]</scope>
    <source>
        <strain evidence="3 4">JCM 9383</strain>
    </source>
</reference>
<dbReference type="EMBL" id="BAAAUX010000034">
    <property type="protein sequence ID" value="GAA2818623.1"/>
    <property type="molecule type" value="Genomic_DNA"/>
</dbReference>
<gene>
    <name evidence="3" type="ORF">GCM10010470_62440</name>
</gene>
<evidence type="ECO:0000313" key="3">
    <source>
        <dbReference type="EMBL" id="GAA2818623.1"/>
    </source>
</evidence>
<dbReference type="InterPro" id="IPR024520">
    <property type="entry name" value="DUF3558"/>
</dbReference>
<organism evidence="3 4">
    <name type="scientific">Saccharopolyspora taberi</name>
    <dbReference type="NCBI Taxonomy" id="60895"/>
    <lineage>
        <taxon>Bacteria</taxon>
        <taxon>Bacillati</taxon>
        <taxon>Actinomycetota</taxon>
        <taxon>Actinomycetes</taxon>
        <taxon>Pseudonocardiales</taxon>
        <taxon>Pseudonocardiaceae</taxon>
        <taxon>Saccharopolyspora</taxon>
    </lineage>
</organism>
<feature type="chain" id="PRO_5045469752" description="DUF3558 domain-containing protein" evidence="2">
    <location>
        <begin position="24"/>
        <end position="188"/>
    </location>
</feature>
<keyword evidence="4" id="KW-1185">Reference proteome</keyword>
<feature type="signal peptide" evidence="2">
    <location>
        <begin position="1"/>
        <end position="23"/>
    </location>
</feature>
<dbReference type="RefSeq" id="WP_344685901.1">
    <property type="nucleotide sequence ID" value="NZ_BAAAUX010000034.1"/>
</dbReference>
<dbReference type="PROSITE" id="PS51257">
    <property type="entry name" value="PROKAR_LIPOPROTEIN"/>
    <property type="match status" value="1"/>
</dbReference>
<feature type="compositionally biased region" description="Low complexity" evidence="1">
    <location>
        <begin position="37"/>
        <end position="49"/>
    </location>
</feature>
<proteinExistence type="predicted"/>
<evidence type="ECO:0000256" key="2">
    <source>
        <dbReference type="SAM" id="SignalP"/>
    </source>
</evidence>
<sequence length="188" mass="19426">MRCRAVAPLGLGLALLLAGCVPGGQEPAPPTEPPSPTTATTSESSVTPSITRDLPPEQRRRLAEVPTDRLCELVSPDELAQLAFPVEPGRPREVGFDPPARGCAYDARPGDRSVLVGVQPEGYADLGTTEVSLGSVPGSQTLHANDCTVFAGVPGATLQIAVRAGESDSDQCETAQAVAQYVLGGLAR</sequence>
<dbReference type="Pfam" id="PF12079">
    <property type="entry name" value="DUF3558"/>
    <property type="match status" value="1"/>
</dbReference>
<name>A0ABN3VPA5_9PSEU</name>
<evidence type="ECO:0000256" key="1">
    <source>
        <dbReference type="SAM" id="MobiDB-lite"/>
    </source>
</evidence>
<protein>
    <recommendedName>
        <fullName evidence="5">DUF3558 domain-containing protein</fullName>
    </recommendedName>
</protein>